<dbReference type="EMBL" id="JBHSIU010000065">
    <property type="protein sequence ID" value="MFC5004444.1"/>
    <property type="molecule type" value="Genomic_DNA"/>
</dbReference>
<accession>A0ABV9W7W5</accession>
<evidence type="ECO:0000313" key="3">
    <source>
        <dbReference type="Proteomes" id="UP001595912"/>
    </source>
</evidence>
<keyword evidence="3" id="KW-1185">Reference proteome</keyword>
<evidence type="ECO:0000256" key="1">
    <source>
        <dbReference type="SAM" id="MobiDB-lite"/>
    </source>
</evidence>
<organism evidence="2 3">
    <name type="scientific">Dactylosporangium cerinum</name>
    <dbReference type="NCBI Taxonomy" id="1434730"/>
    <lineage>
        <taxon>Bacteria</taxon>
        <taxon>Bacillati</taxon>
        <taxon>Actinomycetota</taxon>
        <taxon>Actinomycetes</taxon>
        <taxon>Micromonosporales</taxon>
        <taxon>Micromonosporaceae</taxon>
        <taxon>Dactylosporangium</taxon>
    </lineage>
</organism>
<protein>
    <submittedName>
        <fullName evidence="2">Uncharacterized protein</fullName>
    </submittedName>
</protein>
<gene>
    <name evidence="2" type="ORF">ACFPIJ_42285</name>
</gene>
<reference evidence="3" key="1">
    <citation type="journal article" date="2019" name="Int. J. Syst. Evol. Microbiol.">
        <title>The Global Catalogue of Microorganisms (GCM) 10K type strain sequencing project: providing services to taxonomists for standard genome sequencing and annotation.</title>
        <authorList>
            <consortium name="The Broad Institute Genomics Platform"/>
            <consortium name="The Broad Institute Genome Sequencing Center for Infectious Disease"/>
            <person name="Wu L."/>
            <person name="Ma J."/>
        </authorList>
    </citation>
    <scope>NUCLEOTIDE SEQUENCE [LARGE SCALE GENOMIC DNA]</scope>
    <source>
        <strain evidence="3">CGMCC 4.7152</strain>
    </source>
</reference>
<dbReference type="RefSeq" id="WP_380124335.1">
    <property type="nucleotide sequence ID" value="NZ_JBHSIU010000065.1"/>
</dbReference>
<comment type="caution">
    <text evidence="2">The sequence shown here is derived from an EMBL/GenBank/DDBJ whole genome shotgun (WGS) entry which is preliminary data.</text>
</comment>
<feature type="region of interest" description="Disordered" evidence="1">
    <location>
        <begin position="1"/>
        <end position="23"/>
    </location>
</feature>
<dbReference type="Proteomes" id="UP001595912">
    <property type="component" value="Unassembled WGS sequence"/>
</dbReference>
<evidence type="ECO:0000313" key="2">
    <source>
        <dbReference type="EMBL" id="MFC5004444.1"/>
    </source>
</evidence>
<proteinExistence type="predicted"/>
<sequence length="179" mass="19548">MNDDRSWRNPASAPVAAADDGVRSGTVDGLERWLGQAAADPAGYAGYRPASLRQTRSTWRSVRQALHVPTGTLAADLDLDELVDRFSAIRPGFRSDSSYRSRLRLGRRLYLAWLCGDPVVPSSRHGAVPGGSCLMAAVPIVTIAFPLRVGMSIELQYPLDLRAEEVDRICLLLHSMVMS</sequence>
<name>A0ABV9W7W5_9ACTN</name>